<dbReference type="GO" id="GO:0006085">
    <property type="term" value="P:acetyl-CoA biosynthetic process"/>
    <property type="evidence" value="ECO:0007669"/>
    <property type="project" value="TreeGrafter"/>
</dbReference>
<dbReference type="InterPro" id="IPR025110">
    <property type="entry name" value="AMP-bd_C"/>
</dbReference>
<dbReference type="FunCoup" id="A0A1D3CZR0">
    <property type="interactions" value="177"/>
</dbReference>
<dbReference type="PROSITE" id="PS00455">
    <property type="entry name" value="AMP_BINDING"/>
    <property type="match status" value="1"/>
</dbReference>
<dbReference type="InterPro" id="IPR020845">
    <property type="entry name" value="AMP-binding_CS"/>
</dbReference>
<evidence type="ECO:0000256" key="1">
    <source>
        <dbReference type="ARBA" id="ARBA00006432"/>
    </source>
</evidence>
<keyword evidence="11" id="KW-1185">Reference proteome</keyword>
<evidence type="ECO:0000256" key="3">
    <source>
        <dbReference type="ARBA" id="ARBA00022598"/>
    </source>
</evidence>
<organism evidence="10 11">
    <name type="scientific">Cyclospora cayetanensis</name>
    <dbReference type="NCBI Taxonomy" id="88456"/>
    <lineage>
        <taxon>Eukaryota</taxon>
        <taxon>Sar</taxon>
        <taxon>Alveolata</taxon>
        <taxon>Apicomplexa</taxon>
        <taxon>Conoidasida</taxon>
        <taxon>Coccidia</taxon>
        <taxon>Eucoccidiorida</taxon>
        <taxon>Eimeriorina</taxon>
        <taxon>Eimeriidae</taxon>
        <taxon>Cyclospora</taxon>
    </lineage>
</organism>
<evidence type="ECO:0000259" key="8">
    <source>
        <dbReference type="Pfam" id="PF13193"/>
    </source>
</evidence>
<dbReference type="InterPro" id="IPR032387">
    <property type="entry name" value="ACAS_N"/>
</dbReference>
<dbReference type="PANTHER" id="PTHR24095:SF14">
    <property type="entry name" value="ACETYL-COENZYME A SYNTHETASE 1"/>
    <property type="match status" value="1"/>
</dbReference>
<evidence type="ECO:0000313" key="11">
    <source>
        <dbReference type="Proteomes" id="UP000095192"/>
    </source>
</evidence>
<dbReference type="SUPFAM" id="SSF56801">
    <property type="entry name" value="Acetyl-CoA synthetase-like"/>
    <property type="match status" value="1"/>
</dbReference>
<dbReference type="EMBL" id="JROU02001365">
    <property type="protein sequence ID" value="OEH76691.1"/>
    <property type="molecule type" value="Genomic_DNA"/>
</dbReference>
<evidence type="ECO:0000256" key="4">
    <source>
        <dbReference type="ARBA" id="ARBA00022741"/>
    </source>
</evidence>
<evidence type="ECO:0000313" key="10">
    <source>
        <dbReference type="EMBL" id="OEH76691.1"/>
    </source>
</evidence>
<evidence type="ECO:0000256" key="5">
    <source>
        <dbReference type="ARBA" id="ARBA00022840"/>
    </source>
</evidence>
<comment type="similarity">
    <text evidence="1">Belongs to the ATP-dependent AMP-binding enzyme family.</text>
</comment>
<dbReference type="Pfam" id="PF13193">
    <property type="entry name" value="AMP-binding_C"/>
    <property type="match status" value="1"/>
</dbReference>
<dbReference type="GO" id="GO:0003987">
    <property type="term" value="F:acetate-CoA ligase activity"/>
    <property type="evidence" value="ECO:0007669"/>
    <property type="project" value="UniProtKB-EC"/>
</dbReference>
<dbReference type="Pfam" id="PF16177">
    <property type="entry name" value="ACAS_N"/>
    <property type="match status" value="1"/>
</dbReference>
<dbReference type="PANTHER" id="PTHR24095">
    <property type="entry name" value="ACETYL-COENZYME A SYNTHETASE"/>
    <property type="match status" value="1"/>
</dbReference>
<dbReference type="InParanoid" id="A0A1D3CZR0"/>
<dbReference type="Gene3D" id="3.30.300.30">
    <property type="match status" value="1"/>
</dbReference>
<dbReference type="VEuPathDB" id="ToxoDB:LOC34617700"/>
<feature type="domain" description="AMP-binding enzyme C-terminal" evidence="8">
    <location>
        <begin position="571"/>
        <end position="639"/>
    </location>
</feature>
<dbReference type="Gene3D" id="3.40.50.12780">
    <property type="entry name" value="N-terminal domain of ligase-like"/>
    <property type="match status" value="2"/>
</dbReference>
<evidence type="ECO:0000259" key="7">
    <source>
        <dbReference type="Pfam" id="PF00501"/>
    </source>
</evidence>
<evidence type="ECO:0000259" key="9">
    <source>
        <dbReference type="Pfam" id="PF16177"/>
    </source>
</evidence>
<evidence type="ECO:0000256" key="6">
    <source>
        <dbReference type="SAM" id="MobiDB-lite"/>
    </source>
</evidence>
<keyword evidence="5" id="KW-0067">ATP-binding</keyword>
<sequence>MMPAAWDRDLGEACVVDRGSPNVERSDLNLEGAHEAISSFPVKEVHEPPPKNTSRCNVPSESMYKHLYWRSLTDADNFWREKALEKLRWSHPFTKTQHGSLKNGDMSWFLNGKLNVCDNCVDRWAEQYPQRIALIYEGDTSKDSQVVTYKELQDQVCRFANLLKSLDVRKGDIVTIYLPMMPEIVYAMLACLSANSLAERLEDANSRVLITATKSTRGGREVHLKKVVDEALEHVSCVKHVVLFRKSEDPSSFVEGRDLSGDDLLPQMRPYCPLEIMDSEDLLFILYTSGSTGKPKVCLPERAISETRHLYWDLVQKWRITQLYTSPTAIRSAAAMTLPRLRPCINEFKRVHGSSVTVWERRLPTAHEERHKGHNHRSVHGADVVSGGPMGSGIGGDPPLALMQHGDEWPKKYDLSTLRVIGSVGEPINPEAWRWYYENIGKGQCSVVDTYWQTETGGHVLAPFPGATITKPGCAMVPFFGIEPAIVDPQTGEEKKGNEVCGVLCLKRPWPGMCRTVHRAHKRLVNTYLQPYPGYYFTGDGAYRDADGHYWITGRVDDTLNVSGHRLSTAEIEHALVQHPRIVEAAVVGVPHEVKGTAIFCFVILKAGETPAGVIDEARKQVRKEIGPIATPDFIVIAPVFRVSSASRCPSCYTLDSTTIEHTAGSAQSNKPDAYTCLSSGLPKTQSGKIMRRLLRKLCCLDQSLGDTTSLANAEVIPSLQGLIMETVLAERKTPTTTAAEKAATSGKKAKHNSS</sequence>
<dbReference type="GO" id="GO:0005524">
    <property type="term" value="F:ATP binding"/>
    <property type="evidence" value="ECO:0007669"/>
    <property type="project" value="UniProtKB-KW"/>
</dbReference>
<name>A0A1D3CZR0_9EIME</name>
<proteinExistence type="inferred from homology"/>
<feature type="domain" description="AMP-dependent synthetase/ligase" evidence="7">
    <location>
        <begin position="122"/>
        <end position="298"/>
    </location>
</feature>
<dbReference type="EC" id="6.2.1.1" evidence="2"/>
<keyword evidence="4" id="KW-0547">Nucleotide-binding</keyword>
<keyword evidence="3" id="KW-0436">Ligase</keyword>
<feature type="region of interest" description="Disordered" evidence="6">
    <location>
        <begin position="734"/>
        <end position="755"/>
    </location>
</feature>
<dbReference type="InterPro" id="IPR042099">
    <property type="entry name" value="ANL_N_sf"/>
</dbReference>
<feature type="domain" description="Acetyl-coenzyme A synthetase N-terminal" evidence="9">
    <location>
        <begin position="64"/>
        <end position="120"/>
    </location>
</feature>
<reference evidence="10 11" key="1">
    <citation type="journal article" date="2016" name="BMC Genomics">
        <title>Comparative genomics reveals Cyclospora cayetanensis possesses coccidia-like metabolism and invasion components but unique surface antigens.</title>
        <authorList>
            <person name="Liu S."/>
            <person name="Wang L."/>
            <person name="Zheng H."/>
            <person name="Xu Z."/>
            <person name="Roellig D.M."/>
            <person name="Li N."/>
            <person name="Frace M.A."/>
            <person name="Tang K."/>
            <person name="Arrowood M.J."/>
            <person name="Moss D.M."/>
            <person name="Zhang L."/>
            <person name="Feng Y."/>
            <person name="Xiao L."/>
        </authorList>
    </citation>
    <scope>NUCLEOTIDE SEQUENCE [LARGE SCALE GENOMIC DNA]</scope>
    <source>
        <strain evidence="10 11">CHN_HEN01</strain>
    </source>
</reference>
<feature type="compositionally biased region" description="Low complexity" evidence="6">
    <location>
        <begin position="735"/>
        <end position="747"/>
    </location>
</feature>
<accession>A0A1D3CZR0</accession>
<dbReference type="Pfam" id="PF00501">
    <property type="entry name" value="AMP-binding"/>
    <property type="match status" value="1"/>
</dbReference>
<dbReference type="InterPro" id="IPR045851">
    <property type="entry name" value="AMP-bd_C_sf"/>
</dbReference>
<protein>
    <recommendedName>
        <fullName evidence="2">acetate--CoA ligase</fullName>
        <ecNumber evidence="2">6.2.1.1</ecNumber>
    </recommendedName>
</protein>
<dbReference type="AlphaFoldDB" id="A0A1D3CZR0"/>
<comment type="caution">
    <text evidence="10">The sequence shown here is derived from an EMBL/GenBank/DDBJ whole genome shotgun (WGS) entry which is preliminary data.</text>
</comment>
<gene>
    <name evidence="10" type="ORF">cyc_00537</name>
</gene>
<dbReference type="InterPro" id="IPR000873">
    <property type="entry name" value="AMP-dep_synth/lig_dom"/>
</dbReference>
<dbReference type="VEuPathDB" id="ToxoDB:cyc_00537"/>
<evidence type="ECO:0000256" key="2">
    <source>
        <dbReference type="ARBA" id="ARBA00013275"/>
    </source>
</evidence>
<dbReference type="Proteomes" id="UP000095192">
    <property type="component" value="Unassembled WGS sequence"/>
</dbReference>